<evidence type="ECO:0000313" key="1">
    <source>
        <dbReference type="EMBL" id="QND58003.1"/>
    </source>
</evidence>
<proteinExistence type="predicted"/>
<dbReference type="EMBL" id="CP050296">
    <property type="protein sequence ID" value="QND58003.1"/>
    <property type="molecule type" value="Genomic_DNA"/>
</dbReference>
<name>A0A7G6SU21_9HYPH</name>
<evidence type="ECO:0008006" key="3">
    <source>
        <dbReference type="Google" id="ProtNLM"/>
    </source>
</evidence>
<evidence type="ECO:0000313" key="2">
    <source>
        <dbReference type="Proteomes" id="UP000515465"/>
    </source>
</evidence>
<dbReference type="AlphaFoldDB" id="A0A7G6SU21"/>
<sequence length="62" mass="6816">MAVFGPNVHAHVSKIRNCGPETMDRLKARGYLETGAHPKYPDSVETLILTDAGYEAFQALNL</sequence>
<protein>
    <recommendedName>
        <fullName evidence="3">Transcriptional regulator</fullName>
    </recommendedName>
</protein>
<reference evidence="2" key="1">
    <citation type="journal article" date="2020" name="Mol. Plant Microbe">
        <title>Rhizobial microsymbionts of the narrowly endemic Oxytropis species growing in Kamchatka are characterized by significant genetic diversity and possess a set of genes that are associated with T3SS and T6SS secretion systems and can affect the development of symbiosis.</title>
        <authorList>
            <person name="Safronova V."/>
            <person name="Guro P."/>
            <person name="Sazanova A."/>
            <person name="Kuznetsova I."/>
            <person name="Belimov A."/>
            <person name="Yakubov V."/>
            <person name="Chirak E."/>
            <person name="Afonin A."/>
            <person name="Gogolev Y."/>
            <person name="Andronov E."/>
            <person name="Tikhonovich I."/>
        </authorList>
    </citation>
    <scope>NUCLEOTIDE SEQUENCE [LARGE SCALE GENOMIC DNA]</scope>
    <source>
        <strain evidence="2">583</strain>
    </source>
</reference>
<dbReference type="Proteomes" id="UP000515465">
    <property type="component" value="Chromosome"/>
</dbReference>
<gene>
    <name evidence="1" type="ORF">HB778_16415</name>
</gene>
<accession>A0A7G6SU21</accession>
<organism evidence="1 2">
    <name type="scientific">Mesorhizobium huakuii</name>
    <dbReference type="NCBI Taxonomy" id="28104"/>
    <lineage>
        <taxon>Bacteria</taxon>
        <taxon>Pseudomonadati</taxon>
        <taxon>Pseudomonadota</taxon>
        <taxon>Alphaproteobacteria</taxon>
        <taxon>Hyphomicrobiales</taxon>
        <taxon>Phyllobacteriaceae</taxon>
        <taxon>Mesorhizobium</taxon>
    </lineage>
</organism>